<evidence type="ECO:0000256" key="4">
    <source>
        <dbReference type="SAM" id="SignalP"/>
    </source>
</evidence>
<dbReference type="Pfam" id="PF04355">
    <property type="entry name" value="BamE"/>
    <property type="match status" value="1"/>
</dbReference>
<evidence type="ECO:0000313" key="6">
    <source>
        <dbReference type="EMBL" id="AKX59701.1"/>
    </source>
</evidence>
<evidence type="ECO:0000256" key="1">
    <source>
        <dbReference type="ARBA" id="ARBA00022729"/>
    </source>
</evidence>
<keyword evidence="1 4" id="KW-0732">Signal</keyword>
<dbReference type="PANTHER" id="PTHR30329">
    <property type="entry name" value="STATOR ELEMENT OF FLAGELLAR MOTOR COMPLEX"/>
    <property type="match status" value="1"/>
</dbReference>
<evidence type="ECO:0000259" key="5">
    <source>
        <dbReference type="PROSITE" id="PS51123"/>
    </source>
</evidence>
<dbReference type="CDD" id="cd07185">
    <property type="entry name" value="OmpA_C-like"/>
    <property type="match status" value="1"/>
</dbReference>
<evidence type="ECO:0000313" key="7">
    <source>
        <dbReference type="Proteomes" id="UP000063953"/>
    </source>
</evidence>
<feature type="domain" description="OmpA-like" evidence="5">
    <location>
        <begin position="158"/>
        <end position="288"/>
    </location>
</feature>
<dbReference type="InterPro" id="IPR006665">
    <property type="entry name" value="OmpA-like"/>
</dbReference>
<dbReference type="Pfam" id="PF00691">
    <property type="entry name" value="OmpA"/>
    <property type="match status" value="1"/>
</dbReference>
<dbReference type="Gene3D" id="3.30.1450.10">
    <property type="match status" value="1"/>
</dbReference>
<dbReference type="Proteomes" id="UP000063953">
    <property type="component" value="Chromosome"/>
</dbReference>
<dbReference type="SUPFAM" id="SSF103088">
    <property type="entry name" value="OmpA-like"/>
    <property type="match status" value="1"/>
</dbReference>
<dbReference type="GO" id="GO:0019867">
    <property type="term" value="C:outer membrane"/>
    <property type="evidence" value="ECO:0007669"/>
    <property type="project" value="InterPro"/>
</dbReference>
<dbReference type="PROSITE" id="PS51123">
    <property type="entry name" value="OMPA_2"/>
    <property type="match status" value="1"/>
</dbReference>
<reference evidence="6 7" key="1">
    <citation type="journal article" date="2015" name="Genome Announc.">
        <title>Genome Sequences of Oblitimonas alkaliphila gen. nov. sp. nov. (Proposed), a Novel Bacterium of the Pseudomonadaceae Family.</title>
        <authorList>
            <person name="Lauer A.C."/>
            <person name="Nicholson A.C."/>
            <person name="Humrighouse B.W."/>
            <person name="Emery B."/>
            <person name="Drobish A."/>
            <person name="Juieng P."/>
            <person name="Loparev V."/>
            <person name="McQuiston J.R."/>
        </authorList>
    </citation>
    <scope>NUCLEOTIDE SEQUENCE [LARGE SCALE GENOMIC DNA]</scope>
    <source>
        <strain evidence="6 7">E5571</strain>
    </source>
</reference>
<organism evidence="6 7">
    <name type="scientific">Thiopseudomonas alkaliphila</name>
    <dbReference type="NCBI Taxonomy" id="1697053"/>
    <lineage>
        <taxon>Bacteria</taxon>
        <taxon>Pseudomonadati</taxon>
        <taxon>Pseudomonadota</taxon>
        <taxon>Gammaproteobacteria</taxon>
        <taxon>Pseudomonadales</taxon>
        <taxon>Pseudomonadaceae</taxon>
        <taxon>Thiopseudomonas</taxon>
    </lineage>
</organism>
<accession>A0A0K1XED9</accession>
<evidence type="ECO:0000256" key="3">
    <source>
        <dbReference type="PROSITE-ProRule" id="PRU00473"/>
    </source>
</evidence>
<dbReference type="Gene3D" id="3.30.1330.60">
    <property type="entry name" value="OmpA-like domain"/>
    <property type="match status" value="1"/>
</dbReference>
<dbReference type="InterPro" id="IPR037873">
    <property type="entry name" value="BamE-like"/>
</dbReference>
<sequence>MKKIKALVAALSSSLLVACASQTASNEVSFPKLSSSYLKTGAFIEPEVFERVQPGLDRDQVRLLLGNPHFNEGLIAKNKWNYAFNFKTGQANEYITCQYQVVFEDVENEKKPQPISHAESIPTRNSLMVAEYWESPTCEALVRATVTEEQPELNEVSVQTQSIEIGADALFSFAGSKLKDLNAAGIRSLDELINKINSDYIDVESIHIVGHTDRIGSAEANYKLSLARANTVAEYLSNKGILRHIITTEGRGLTEPVTDCGMSKVLTSELIECLKPNRRVVLEIKAKKIVR</sequence>
<feature type="signal peptide" evidence="4">
    <location>
        <begin position="1"/>
        <end position="20"/>
    </location>
</feature>
<name>A0A0K1XED9_9GAMM</name>
<evidence type="ECO:0000256" key="2">
    <source>
        <dbReference type="ARBA" id="ARBA00023136"/>
    </source>
</evidence>
<dbReference type="EMBL" id="CP012365">
    <property type="protein sequence ID" value="AKX59701.1"/>
    <property type="molecule type" value="Genomic_DNA"/>
</dbReference>
<dbReference type="PANTHER" id="PTHR30329:SF21">
    <property type="entry name" value="LIPOPROTEIN YIAD-RELATED"/>
    <property type="match status" value="1"/>
</dbReference>
<proteinExistence type="predicted"/>
<dbReference type="InterPro" id="IPR036737">
    <property type="entry name" value="OmpA-like_sf"/>
</dbReference>
<dbReference type="InterPro" id="IPR050330">
    <property type="entry name" value="Bact_OuterMem_StrucFunc"/>
</dbReference>
<gene>
    <name evidence="6" type="ORF">AKN88_07000</name>
</gene>
<dbReference type="RefSeq" id="WP_053100873.1">
    <property type="nucleotide sequence ID" value="NZ_CP012365.1"/>
</dbReference>
<dbReference type="AlphaFoldDB" id="A0A0K1XED9"/>
<protein>
    <recommendedName>
        <fullName evidence="5">OmpA-like domain-containing protein</fullName>
    </recommendedName>
</protein>
<keyword evidence="7" id="KW-1185">Reference proteome</keyword>
<dbReference type="InterPro" id="IPR007450">
    <property type="entry name" value="BamE_dom"/>
</dbReference>
<feature type="chain" id="PRO_5005472181" description="OmpA-like domain-containing protein" evidence="4">
    <location>
        <begin position="21"/>
        <end position="291"/>
    </location>
</feature>
<dbReference type="PROSITE" id="PS51257">
    <property type="entry name" value="PROKAR_LIPOPROTEIN"/>
    <property type="match status" value="1"/>
</dbReference>
<keyword evidence="2 3" id="KW-0472">Membrane</keyword>